<evidence type="ECO:0000256" key="8">
    <source>
        <dbReference type="ARBA" id="ARBA00023002"/>
    </source>
</evidence>
<evidence type="ECO:0000259" key="14">
    <source>
        <dbReference type="Pfam" id="PF07732"/>
    </source>
</evidence>
<dbReference type="InterPro" id="IPR011706">
    <property type="entry name" value="Cu-oxidase_C"/>
</dbReference>
<sequence>MRRKLNLTNVLTTRQFGALRTAITGKNMALTGGIVLAGGLSAAIIHLLKPKMETKETLHEFLIPVNDLRIERSLIVSAPHVPPPIQRDYPVRLHVKMNTTAALLPLTRQYKYQMWTFNDCVPGPFIRARVGDVLEIEFTNKDEQGIAHNIDFHAATGPGGGSPLLNTEKDETATGRFRLLYPGLYIYHCAAAPIPMHIANGMYGLVLVEPKGGLPPVDKEFYVMQSEFYTEPSLEDPKGLLDYSYMDGLNETPQYVLFNGREGALTDSPLQVKAGETVRIYFGNAGPNLSSAFHVIGAIFDKVYRDGGLISPPAEGIQTTLVPPGGSTVVDIKTVVPGTYTLVDHAIHRIDKGAVDT</sequence>
<keyword evidence="6 11" id="KW-0479">Metal-binding</keyword>
<evidence type="ECO:0000313" key="15">
    <source>
        <dbReference type="Proteomes" id="UP000887574"/>
    </source>
</evidence>
<comment type="similarity">
    <text evidence="2">Belongs to the multicopper oxidase family.</text>
</comment>
<dbReference type="Proteomes" id="UP000887574">
    <property type="component" value="Unplaced"/>
</dbReference>
<dbReference type="FunFam" id="2.60.40.420:FF:000093">
    <property type="entry name" value="Copper-containing nitrite reductase"/>
    <property type="match status" value="1"/>
</dbReference>
<comment type="cofactor">
    <cofactor evidence="1 11">
        <name>Cu(+)</name>
        <dbReference type="ChEBI" id="CHEBI:49552"/>
    </cofactor>
</comment>
<evidence type="ECO:0000313" key="16">
    <source>
        <dbReference type="WBParaSite" id="jg16178"/>
    </source>
</evidence>
<dbReference type="InterPro" id="IPR011707">
    <property type="entry name" value="Cu-oxidase-like_N"/>
</dbReference>
<evidence type="ECO:0000256" key="9">
    <source>
        <dbReference type="ARBA" id="ARBA00023008"/>
    </source>
</evidence>
<evidence type="ECO:0000256" key="6">
    <source>
        <dbReference type="ARBA" id="ARBA00022723"/>
    </source>
</evidence>
<feature type="binding site" description="type 1 copper site" evidence="11">
    <location>
        <position position="188"/>
    </location>
    <ligand>
        <name>Cu cation</name>
        <dbReference type="ChEBI" id="CHEBI:23378"/>
        <label>1</label>
    </ligand>
</feature>
<comment type="catalytic activity">
    <reaction evidence="10">
        <text>nitric oxide + Fe(III)-[cytochrome c] + H2O = Fe(II)-[cytochrome c] + nitrite + 2 H(+)</text>
        <dbReference type="Rhea" id="RHEA:15233"/>
        <dbReference type="Rhea" id="RHEA-COMP:10350"/>
        <dbReference type="Rhea" id="RHEA-COMP:14399"/>
        <dbReference type="ChEBI" id="CHEBI:15377"/>
        <dbReference type="ChEBI" id="CHEBI:15378"/>
        <dbReference type="ChEBI" id="CHEBI:16301"/>
        <dbReference type="ChEBI" id="CHEBI:16480"/>
        <dbReference type="ChEBI" id="CHEBI:29033"/>
        <dbReference type="ChEBI" id="CHEBI:29034"/>
        <dbReference type="EC" id="1.7.2.1"/>
    </reaction>
</comment>
<comment type="subunit">
    <text evidence="3">Homotrimer.</text>
</comment>
<feature type="binding site" description="type 1 copper site" evidence="11">
    <location>
        <position position="202"/>
    </location>
    <ligand>
        <name>Cu cation</name>
        <dbReference type="ChEBI" id="CHEBI:23378"/>
        <label>1</label>
    </ligand>
</feature>
<evidence type="ECO:0000256" key="4">
    <source>
        <dbReference type="ARBA" id="ARBA00011882"/>
    </source>
</evidence>
<keyword evidence="9 11" id="KW-0186">Copper</keyword>
<feature type="transmembrane region" description="Helical" evidence="12">
    <location>
        <begin position="28"/>
        <end position="48"/>
    </location>
</feature>
<dbReference type="EC" id="1.7.2.1" evidence="4"/>
<organism evidence="15 16">
    <name type="scientific">Ditylenchus dipsaci</name>
    <dbReference type="NCBI Taxonomy" id="166011"/>
    <lineage>
        <taxon>Eukaryota</taxon>
        <taxon>Metazoa</taxon>
        <taxon>Ecdysozoa</taxon>
        <taxon>Nematoda</taxon>
        <taxon>Chromadorea</taxon>
        <taxon>Rhabditida</taxon>
        <taxon>Tylenchina</taxon>
        <taxon>Tylenchomorpha</taxon>
        <taxon>Sphaerularioidea</taxon>
        <taxon>Anguinidae</taxon>
        <taxon>Anguininae</taxon>
        <taxon>Ditylenchus</taxon>
    </lineage>
</organism>
<evidence type="ECO:0000256" key="1">
    <source>
        <dbReference type="ARBA" id="ARBA00001960"/>
    </source>
</evidence>
<name>A0A915D5E1_9BILA</name>
<dbReference type="Pfam" id="PF07731">
    <property type="entry name" value="Cu-oxidase_2"/>
    <property type="match status" value="1"/>
</dbReference>
<feature type="binding site" description="type 1 copper site" evidence="11">
    <location>
        <position position="345"/>
    </location>
    <ligand>
        <name>Cu cation</name>
        <dbReference type="ChEBI" id="CHEBI:23378"/>
        <label>1</label>
    </ligand>
</feature>
<keyword evidence="15" id="KW-1185">Reference proteome</keyword>
<dbReference type="SUPFAM" id="SSF49503">
    <property type="entry name" value="Cupredoxins"/>
    <property type="match status" value="2"/>
</dbReference>
<feature type="binding site" description="type 1 copper site" evidence="11">
    <location>
        <position position="153"/>
    </location>
    <ligand>
        <name>Cu cation</name>
        <dbReference type="ChEBI" id="CHEBI:23378"/>
        <label>1</label>
    </ligand>
</feature>
<accession>A0A915D5E1</accession>
<feature type="binding site" description="type 1 copper site" evidence="11">
    <location>
        <position position="148"/>
    </location>
    <ligand>
        <name>Cu cation</name>
        <dbReference type="ChEBI" id="CHEBI:23378"/>
        <label>1</label>
    </ligand>
</feature>
<proteinExistence type="inferred from homology"/>
<evidence type="ECO:0000259" key="13">
    <source>
        <dbReference type="Pfam" id="PF07731"/>
    </source>
</evidence>
<dbReference type="WBParaSite" id="jg16178">
    <property type="protein sequence ID" value="jg16178"/>
    <property type="gene ID" value="jg16178"/>
</dbReference>
<evidence type="ECO:0000256" key="7">
    <source>
        <dbReference type="ARBA" id="ARBA00022737"/>
    </source>
</evidence>
<dbReference type="InterPro" id="IPR045087">
    <property type="entry name" value="Cu-oxidase_fam"/>
</dbReference>
<dbReference type="InterPro" id="IPR001287">
    <property type="entry name" value="NO2-reductase_Cu"/>
</dbReference>
<reference evidence="16" key="1">
    <citation type="submission" date="2022-11" db="UniProtKB">
        <authorList>
            <consortium name="WormBaseParasite"/>
        </authorList>
    </citation>
    <scope>IDENTIFICATION</scope>
</reference>
<dbReference type="InterPro" id="IPR008972">
    <property type="entry name" value="Cupredoxin"/>
</dbReference>
<dbReference type="CDD" id="cd04208">
    <property type="entry name" value="CuRO_2_CuNIR"/>
    <property type="match status" value="1"/>
</dbReference>
<evidence type="ECO:0000256" key="11">
    <source>
        <dbReference type="PIRSR" id="PIRSR601287-1"/>
    </source>
</evidence>
<evidence type="ECO:0000256" key="5">
    <source>
        <dbReference type="ARBA" id="ARBA00017290"/>
    </source>
</evidence>
<keyword evidence="7" id="KW-0677">Repeat</keyword>
<protein>
    <recommendedName>
        <fullName evidence="5">Copper-containing nitrite reductase</fullName>
        <ecNumber evidence="4">1.7.2.1</ecNumber>
    </recommendedName>
</protein>
<dbReference type="GO" id="GO:0005507">
    <property type="term" value="F:copper ion binding"/>
    <property type="evidence" value="ECO:0007669"/>
    <property type="project" value="InterPro"/>
</dbReference>
<dbReference type="PRINTS" id="PR00695">
    <property type="entry name" value="CUNO2RDTASE"/>
</dbReference>
<dbReference type="GO" id="GO:0050421">
    <property type="term" value="F:nitrite reductase (NO-forming) activity"/>
    <property type="evidence" value="ECO:0007669"/>
    <property type="project" value="UniProtKB-EC"/>
</dbReference>
<evidence type="ECO:0000256" key="2">
    <source>
        <dbReference type="ARBA" id="ARBA00010609"/>
    </source>
</evidence>
<keyword evidence="12" id="KW-0812">Transmembrane</keyword>
<evidence type="ECO:0000256" key="10">
    <source>
        <dbReference type="ARBA" id="ARBA00049340"/>
    </source>
</evidence>
<feature type="domain" description="Plastocyanin-like" evidence="13">
    <location>
        <begin position="254"/>
        <end position="342"/>
    </location>
</feature>
<feature type="binding site" description="type 1 copper site" evidence="11">
    <location>
        <position position="197"/>
    </location>
    <ligand>
        <name>Cu cation</name>
        <dbReference type="ChEBI" id="CHEBI:23378"/>
        <label>1</label>
    </ligand>
</feature>
<comment type="cofactor">
    <cofactor evidence="11">
        <name>Cu(2+)</name>
        <dbReference type="ChEBI" id="CHEBI:29036"/>
    </cofactor>
</comment>
<evidence type="ECO:0000256" key="3">
    <source>
        <dbReference type="ARBA" id="ARBA00011233"/>
    </source>
</evidence>
<dbReference type="PANTHER" id="PTHR11709">
    <property type="entry name" value="MULTI-COPPER OXIDASE"/>
    <property type="match status" value="1"/>
</dbReference>
<evidence type="ECO:0000256" key="12">
    <source>
        <dbReference type="SAM" id="Phobius"/>
    </source>
</evidence>
<dbReference type="AlphaFoldDB" id="A0A915D5E1"/>
<keyword evidence="8" id="KW-0560">Oxidoreductase</keyword>
<dbReference type="Gene3D" id="2.60.40.420">
    <property type="entry name" value="Cupredoxins - blue copper proteins"/>
    <property type="match status" value="2"/>
</dbReference>
<feature type="binding site" description="type 1 copper site" evidence="11">
    <location>
        <position position="189"/>
    </location>
    <ligand>
        <name>Cu cation</name>
        <dbReference type="ChEBI" id="CHEBI:23378"/>
        <label>1</label>
    </ligand>
</feature>
<keyword evidence="12" id="KW-0472">Membrane</keyword>
<feature type="domain" description="Plastocyanin-like" evidence="14">
    <location>
        <begin position="109"/>
        <end position="211"/>
    </location>
</feature>
<keyword evidence="12" id="KW-1133">Transmembrane helix</keyword>
<dbReference type="Pfam" id="PF07732">
    <property type="entry name" value="Cu-oxidase_3"/>
    <property type="match status" value="1"/>
</dbReference>
<dbReference type="PANTHER" id="PTHR11709:SF394">
    <property type="entry name" value="FI03373P-RELATED"/>
    <property type="match status" value="1"/>
</dbReference>
<dbReference type="CDD" id="cd11020">
    <property type="entry name" value="CuRO_1_CuNIR"/>
    <property type="match status" value="1"/>
</dbReference>